<dbReference type="AlphaFoldDB" id="A0A4Y2KA83"/>
<dbReference type="OrthoDB" id="6472660at2759"/>
<proteinExistence type="predicted"/>
<sequence>MDCRPVPALRDTAITKVALLLYGPQEIKQLLECSQPENHSAEWNQIVNDKVSKLFLPTVIHNELITITKRVYLVLTKFYALHQNFSTALCGQCQCLEGILRRCFLVVYWTSNRFFSEQKFVEDLIRDQRLDVAFRFKIACEFFLRDAVRFLWKQLPPLVKSRLLSADIDERLRTMALVQMMLEDIYELFD</sequence>
<evidence type="ECO:0000313" key="2">
    <source>
        <dbReference type="Proteomes" id="UP000499080"/>
    </source>
</evidence>
<organism evidence="1 2">
    <name type="scientific">Araneus ventricosus</name>
    <name type="common">Orbweaver spider</name>
    <name type="synonym">Epeira ventricosa</name>
    <dbReference type="NCBI Taxonomy" id="182803"/>
    <lineage>
        <taxon>Eukaryota</taxon>
        <taxon>Metazoa</taxon>
        <taxon>Ecdysozoa</taxon>
        <taxon>Arthropoda</taxon>
        <taxon>Chelicerata</taxon>
        <taxon>Arachnida</taxon>
        <taxon>Araneae</taxon>
        <taxon>Araneomorphae</taxon>
        <taxon>Entelegynae</taxon>
        <taxon>Araneoidea</taxon>
        <taxon>Araneidae</taxon>
        <taxon>Araneus</taxon>
    </lineage>
</organism>
<accession>A0A4Y2KA83</accession>
<dbReference type="Proteomes" id="UP000499080">
    <property type="component" value="Unassembled WGS sequence"/>
</dbReference>
<dbReference type="EMBL" id="BGPR01004401">
    <property type="protein sequence ID" value="GBM99241.1"/>
    <property type="molecule type" value="Genomic_DNA"/>
</dbReference>
<keyword evidence="2" id="KW-1185">Reference proteome</keyword>
<evidence type="ECO:0000313" key="1">
    <source>
        <dbReference type="EMBL" id="GBM99241.1"/>
    </source>
</evidence>
<reference evidence="1 2" key="1">
    <citation type="journal article" date="2019" name="Sci. Rep.">
        <title>Orb-weaving spider Araneus ventricosus genome elucidates the spidroin gene catalogue.</title>
        <authorList>
            <person name="Kono N."/>
            <person name="Nakamura H."/>
            <person name="Ohtoshi R."/>
            <person name="Moran D.A.P."/>
            <person name="Shinohara A."/>
            <person name="Yoshida Y."/>
            <person name="Fujiwara M."/>
            <person name="Mori M."/>
            <person name="Tomita M."/>
            <person name="Arakawa K."/>
        </authorList>
    </citation>
    <scope>NUCLEOTIDE SEQUENCE [LARGE SCALE GENOMIC DNA]</scope>
</reference>
<protein>
    <submittedName>
        <fullName evidence="1">Uncharacterized protein</fullName>
    </submittedName>
</protein>
<name>A0A4Y2KA83_ARAVE</name>
<comment type="caution">
    <text evidence="1">The sequence shown here is derived from an EMBL/GenBank/DDBJ whole genome shotgun (WGS) entry which is preliminary data.</text>
</comment>
<gene>
    <name evidence="1" type="ORF">AVEN_63968_1</name>
</gene>